<evidence type="ECO:0000313" key="2">
    <source>
        <dbReference type="EMBL" id="CAJ1380460.1"/>
    </source>
</evidence>
<dbReference type="Proteomes" id="UP001178507">
    <property type="component" value="Unassembled WGS sequence"/>
</dbReference>
<proteinExistence type="predicted"/>
<feature type="compositionally biased region" description="Low complexity" evidence="1">
    <location>
        <begin position="27"/>
        <end position="37"/>
    </location>
</feature>
<keyword evidence="3" id="KW-1185">Reference proteome</keyword>
<sequence length="227" mass="24370">MPVPDETSSPSRKRSHDDSEEAEATVPKSPSLASSPRSRPDSGQPENHDGHPFTAAGGPLVMWGSVWKKRSNLSRTTKVFRLLRREARALLSHGEEWLQGGGSLHLGRVGLLAKEVMALLGATSPALPAPEPELEVENVREVPWDKTHICLRQGGEFCNGCAHSMSAPSERTARTASRWDRLGLCMAAAWSSSGCKRSHGARSLCTCCASSPPTPHGASPSPSPRRP</sequence>
<organism evidence="2 3">
    <name type="scientific">Effrenium voratum</name>
    <dbReference type="NCBI Taxonomy" id="2562239"/>
    <lineage>
        <taxon>Eukaryota</taxon>
        <taxon>Sar</taxon>
        <taxon>Alveolata</taxon>
        <taxon>Dinophyceae</taxon>
        <taxon>Suessiales</taxon>
        <taxon>Symbiodiniaceae</taxon>
        <taxon>Effrenium</taxon>
    </lineage>
</organism>
<evidence type="ECO:0000256" key="1">
    <source>
        <dbReference type="SAM" id="MobiDB-lite"/>
    </source>
</evidence>
<accession>A0AA36MPH3</accession>
<gene>
    <name evidence="2" type="ORF">EVOR1521_LOCUS8394</name>
</gene>
<evidence type="ECO:0000313" key="3">
    <source>
        <dbReference type="Proteomes" id="UP001178507"/>
    </source>
</evidence>
<protein>
    <submittedName>
        <fullName evidence="2">Uncharacterized protein</fullName>
    </submittedName>
</protein>
<feature type="region of interest" description="Disordered" evidence="1">
    <location>
        <begin position="1"/>
        <end position="56"/>
    </location>
</feature>
<name>A0AA36MPH3_9DINO</name>
<feature type="compositionally biased region" description="Polar residues" evidence="1">
    <location>
        <begin position="1"/>
        <end position="10"/>
    </location>
</feature>
<dbReference type="EMBL" id="CAUJNA010000713">
    <property type="protein sequence ID" value="CAJ1380460.1"/>
    <property type="molecule type" value="Genomic_DNA"/>
</dbReference>
<comment type="caution">
    <text evidence="2">The sequence shown here is derived from an EMBL/GenBank/DDBJ whole genome shotgun (WGS) entry which is preliminary data.</text>
</comment>
<reference evidence="2" key="1">
    <citation type="submission" date="2023-08" db="EMBL/GenBank/DDBJ databases">
        <authorList>
            <person name="Chen Y."/>
            <person name="Shah S."/>
            <person name="Dougan E. K."/>
            <person name="Thang M."/>
            <person name="Chan C."/>
        </authorList>
    </citation>
    <scope>NUCLEOTIDE SEQUENCE</scope>
</reference>
<dbReference type="AlphaFoldDB" id="A0AA36MPH3"/>